<reference evidence="5 7" key="1">
    <citation type="submission" date="2018-04" db="EMBL/GenBank/DDBJ databases">
        <title>Complete genome sequences of Streptomyces griseoviridis K61 and characterization of antagonistic properties of biological control agents.</title>
        <authorList>
            <person name="Mariita R.M."/>
            <person name="Sello J.K."/>
        </authorList>
    </citation>
    <scope>NUCLEOTIDE SEQUENCE [LARGE SCALE GENOMIC DNA]</scope>
    <source>
        <strain evidence="5 7">K61</strain>
    </source>
</reference>
<dbReference type="InterPro" id="IPR001031">
    <property type="entry name" value="Thioesterase"/>
</dbReference>
<protein>
    <submittedName>
        <fullName evidence="4">Thioesterase</fullName>
    </submittedName>
</protein>
<dbReference type="PANTHER" id="PTHR11487">
    <property type="entry name" value="THIOESTERASE"/>
    <property type="match status" value="1"/>
</dbReference>
<name>A0A3S9ZPS4_STRGD</name>
<sequence length="267" mass="29868">MTTPLSDRAARWLRTPRPKPSASVRLICLAHAGGAASSYQDWSPHLPDNIELSVVQYPGRHDRIAEPCVNSMDEMADEIAAVVRPQRWQDIVLFGHSMGAAVAYEVALRHAEHGHPPRHLIVSGRSAPHRHPGGDLHTQDDDALVAELRSMSATDQAVFDEPELLALLVPMIRADYRLIERYRREAPPRIDTPITVFRGRTDDRFPPQEADFWRELTSRRFDHRVFEGGHFYLRDRAHRVVPAVVQAIGTTTTACRTTDGGARGAGT</sequence>
<dbReference type="InterPro" id="IPR012223">
    <property type="entry name" value="TEII"/>
</dbReference>
<dbReference type="Proteomes" id="UP000501753">
    <property type="component" value="Chromosome"/>
</dbReference>
<dbReference type="Gene3D" id="3.40.50.1820">
    <property type="entry name" value="alpha/beta hydrolase"/>
    <property type="match status" value="1"/>
</dbReference>
<dbReference type="AlphaFoldDB" id="A0A3S9ZPS4"/>
<keyword evidence="7" id="KW-1185">Reference proteome</keyword>
<dbReference type="EMBL" id="CP029078">
    <property type="protein sequence ID" value="QCN83570.1"/>
    <property type="molecule type" value="Genomic_DNA"/>
</dbReference>
<comment type="similarity">
    <text evidence="1">Belongs to the thioesterase family.</text>
</comment>
<keyword evidence="2" id="KW-0378">Hydrolase</keyword>
<evidence type="ECO:0000313" key="5">
    <source>
        <dbReference type="EMBL" id="QCN83570.1"/>
    </source>
</evidence>
<dbReference type="EMBL" id="CP034687">
    <property type="protein sequence ID" value="AZS89592.1"/>
    <property type="molecule type" value="Genomic_DNA"/>
</dbReference>
<dbReference type="InterPro" id="IPR020802">
    <property type="entry name" value="TesA-like"/>
</dbReference>
<dbReference type="KEGG" id="sgd:ELQ87_39115"/>
<evidence type="ECO:0000313" key="7">
    <source>
        <dbReference type="Proteomes" id="UP000501753"/>
    </source>
</evidence>
<evidence type="ECO:0000259" key="3">
    <source>
        <dbReference type="SMART" id="SM00824"/>
    </source>
</evidence>
<evidence type="ECO:0000313" key="4">
    <source>
        <dbReference type="EMBL" id="AZS89592.1"/>
    </source>
</evidence>
<dbReference type="GO" id="GO:0016787">
    <property type="term" value="F:hydrolase activity"/>
    <property type="evidence" value="ECO:0007669"/>
    <property type="project" value="UniProtKB-KW"/>
</dbReference>
<dbReference type="InterPro" id="IPR029058">
    <property type="entry name" value="AB_hydrolase_fold"/>
</dbReference>
<dbReference type="GO" id="GO:0008610">
    <property type="term" value="P:lipid biosynthetic process"/>
    <property type="evidence" value="ECO:0007669"/>
    <property type="project" value="TreeGrafter"/>
</dbReference>
<evidence type="ECO:0000256" key="1">
    <source>
        <dbReference type="ARBA" id="ARBA00007169"/>
    </source>
</evidence>
<organism evidence="4 6">
    <name type="scientific">Streptomyces griseoviridis</name>
    <dbReference type="NCBI Taxonomy" id="45398"/>
    <lineage>
        <taxon>Bacteria</taxon>
        <taxon>Bacillati</taxon>
        <taxon>Actinomycetota</taxon>
        <taxon>Actinomycetes</taxon>
        <taxon>Kitasatosporales</taxon>
        <taxon>Streptomycetaceae</taxon>
        <taxon>Streptomyces</taxon>
    </lineage>
</organism>
<reference evidence="4 6" key="2">
    <citation type="submission" date="2018-12" db="EMBL/GenBank/DDBJ databases">
        <title>Streptomyces griseoviridis F1-27 complete genome.</title>
        <authorList>
            <person name="Mariita R.M."/>
            <person name="Sello J.K."/>
        </authorList>
    </citation>
    <scope>NUCLEOTIDE SEQUENCE [LARGE SCALE GENOMIC DNA]</scope>
    <source>
        <strain evidence="4 6">F1-27</strain>
    </source>
</reference>
<evidence type="ECO:0000256" key="2">
    <source>
        <dbReference type="ARBA" id="ARBA00022801"/>
    </source>
</evidence>
<dbReference type="SUPFAM" id="SSF53474">
    <property type="entry name" value="alpha/beta-Hydrolases"/>
    <property type="match status" value="1"/>
</dbReference>
<dbReference type="PANTHER" id="PTHR11487:SF0">
    <property type="entry name" value="S-ACYL FATTY ACID SYNTHASE THIOESTERASE, MEDIUM CHAIN"/>
    <property type="match status" value="1"/>
</dbReference>
<dbReference type="SMART" id="SM00824">
    <property type="entry name" value="PKS_TE"/>
    <property type="match status" value="1"/>
</dbReference>
<accession>A0A3S9ZPS4</accession>
<gene>
    <name evidence="5" type="ORF">DDJ31_00120</name>
    <name evidence="4" type="ORF">ELQ87_39115</name>
</gene>
<dbReference type="RefSeq" id="WP_127182356.1">
    <property type="nucleotide sequence ID" value="NZ_CP029078.1"/>
</dbReference>
<dbReference type="Pfam" id="PF00975">
    <property type="entry name" value="Thioesterase"/>
    <property type="match status" value="1"/>
</dbReference>
<proteinExistence type="inferred from homology"/>
<evidence type="ECO:0000313" key="6">
    <source>
        <dbReference type="Proteomes" id="UP000271291"/>
    </source>
</evidence>
<dbReference type="Proteomes" id="UP000271291">
    <property type="component" value="Chromosome"/>
</dbReference>
<feature type="domain" description="Thioesterase TesA-like" evidence="3">
    <location>
        <begin position="27"/>
        <end position="248"/>
    </location>
</feature>
<dbReference type="OrthoDB" id="8480037at2"/>